<comment type="caution">
    <text evidence="1">The sequence shown here is derived from an EMBL/GenBank/DDBJ whole genome shotgun (WGS) entry which is preliminary data.</text>
</comment>
<keyword evidence="2" id="KW-1185">Reference proteome</keyword>
<sequence>MVRSFWSALALSLVLSAHTSLAATVSTTLTISNADITPDGFTRPAVLVNGVFPGPTIFGNKSDNFQITVQNGLSNADMAVVTAVHWHGIEPRRVSDSNSHSANWADGVADVTQCPIIPGNSFLYTFESVDQAGTFWYHSHYSTQYCDGLRGVFIIYDPNDPQKSLYDVDDESTIITLSDWYHYLAKDTPRIPEPNSTLINGVGRYNNGLNEGPLVPLAVVGVQQGIRYRFRVVATSCDTNFMFSIDSHNLTIIEVDGNSVQPHTVNQIQILAAQRYSVVVNANQPVANYWIRAIRSENNATIVQTINGGMNAAIFRYSGAPNAEPTAAPDFTYNLLNEADLTPLESTPPPAADGVFNLNVTYNPDNLGTYFVNGVTFQSPPVPVLLQIMSGANASDLLPQGSVYTVQRNKAYDIVVPAGAAGGPHPLHLHGHSFWVIGSAGQPENEVNPVIRDTVSMGNPGETVHIRFETNNPGPWFFHCHIDWHLAVGFAIVFVEDIADINTVEAPSQAWGNLCPAYNQFIGSSTS</sequence>
<name>A0ACB8Q7J8_9AGAM</name>
<accession>A0ACB8Q7J8</accession>
<protein>
    <submittedName>
        <fullName evidence="1">Laccase</fullName>
    </submittedName>
</protein>
<dbReference type="Proteomes" id="UP000814128">
    <property type="component" value="Unassembled WGS sequence"/>
</dbReference>
<dbReference type="EMBL" id="MU273860">
    <property type="protein sequence ID" value="KAI0027662.1"/>
    <property type="molecule type" value="Genomic_DNA"/>
</dbReference>
<evidence type="ECO:0000313" key="1">
    <source>
        <dbReference type="EMBL" id="KAI0027662.1"/>
    </source>
</evidence>
<reference evidence="1" key="1">
    <citation type="submission" date="2021-02" db="EMBL/GenBank/DDBJ databases">
        <authorList>
            <consortium name="DOE Joint Genome Institute"/>
            <person name="Ahrendt S."/>
            <person name="Looney B.P."/>
            <person name="Miyauchi S."/>
            <person name="Morin E."/>
            <person name="Drula E."/>
            <person name="Courty P.E."/>
            <person name="Chicoki N."/>
            <person name="Fauchery L."/>
            <person name="Kohler A."/>
            <person name="Kuo A."/>
            <person name="Labutti K."/>
            <person name="Pangilinan J."/>
            <person name="Lipzen A."/>
            <person name="Riley R."/>
            <person name="Andreopoulos W."/>
            <person name="He G."/>
            <person name="Johnson J."/>
            <person name="Barry K.W."/>
            <person name="Grigoriev I.V."/>
            <person name="Nagy L."/>
            <person name="Hibbett D."/>
            <person name="Henrissat B."/>
            <person name="Matheny P.B."/>
            <person name="Labbe J."/>
            <person name="Martin F."/>
        </authorList>
    </citation>
    <scope>NUCLEOTIDE SEQUENCE</scope>
    <source>
        <strain evidence="1">EC-137</strain>
    </source>
</reference>
<proteinExistence type="predicted"/>
<gene>
    <name evidence="1" type="ORF">K488DRAFT_90583</name>
</gene>
<reference evidence="1" key="2">
    <citation type="journal article" date="2022" name="New Phytol.">
        <title>Evolutionary transition to the ectomycorrhizal habit in the genomes of a hyperdiverse lineage of mushroom-forming fungi.</title>
        <authorList>
            <person name="Looney B."/>
            <person name="Miyauchi S."/>
            <person name="Morin E."/>
            <person name="Drula E."/>
            <person name="Courty P.E."/>
            <person name="Kohler A."/>
            <person name="Kuo A."/>
            <person name="LaButti K."/>
            <person name="Pangilinan J."/>
            <person name="Lipzen A."/>
            <person name="Riley R."/>
            <person name="Andreopoulos W."/>
            <person name="He G."/>
            <person name="Johnson J."/>
            <person name="Nolan M."/>
            <person name="Tritt A."/>
            <person name="Barry K.W."/>
            <person name="Grigoriev I.V."/>
            <person name="Nagy L.G."/>
            <person name="Hibbett D."/>
            <person name="Henrissat B."/>
            <person name="Matheny P.B."/>
            <person name="Labbe J."/>
            <person name="Martin F.M."/>
        </authorList>
    </citation>
    <scope>NUCLEOTIDE SEQUENCE</scope>
    <source>
        <strain evidence="1">EC-137</strain>
    </source>
</reference>
<organism evidence="1 2">
    <name type="scientific">Vararia minispora EC-137</name>
    <dbReference type="NCBI Taxonomy" id="1314806"/>
    <lineage>
        <taxon>Eukaryota</taxon>
        <taxon>Fungi</taxon>
        <taxon>Dikarya</taxon>
        <taxon>Basidiomycota</taxon>
        <taxon>Agaricomycotina</taxon>
        <taxon>Agaricomycetes</taxon>
        <taxon>Russulales</taxon>
        <taxon>Lachnocladiaceae</taxon>
        <taxon>Vararia</taxon>
    </lineage>
</organism>
<evidence type="ECO:0000313" key="2">
    <source>
        <dbReference type="Proteomes" id="UP000814128"/>
    </source>
</evidence>